<evidence type="ECO:0000256" key="10">
    <source>
        <dbReference type="ARBA" id="ARBA00023125"/>
    </source>
</evidence>
<keyword evidence="7" id="KW-0805">Transcription regulation</keyword>
<dbReference type="GO" id="GO:0003690">
    <property type="term" value="F:double-stranded DNA binding"/>
    <property type="evidence" value="ECO:0007669"/>
    <property type="project" value="TreeGrafter"/>
</dbReference>
<protein>
    <recommendedName>
        <fullName evidence="16">CG-1 domain-containing protein</fullName>
    </recommendedName>
</protein>
<dbReference type="InterPro" id="IPR002909">
    <property type="entry name" value="IPT_dom"/>
</dbReference>
<evidence type="ECO:0000256" key="14">
    <source>
        <dbReference type="PROSITE-ProRule" id="PRU00023"/>
    </source>
</evidence>
<keyword evidence="11" id="KW-0010">Activator</keyword>
<feature type="domain" description="CG-1" evidence="16">
    <location>
        <begin position="8"/>
        <end position="134"/>
    </location>
</feature>
<dbReference type="Pfam" id="PF03859">
    <property type="entry name" value="CG-1"/>
    <property type="match status" value="1"/>
</dbReference>
<dbReference type="GO" id="GO:0005634">
    <property type="term" value="C:nucleus"/>
    <property type="evidence" value="ECO:0007669"/>
    <property type="project" value="UniProtKB-SubCell"/>
</dbReference>
<keyword evidence="6" id="KW-0112">Calmodulin-binding</keyword>
<dbReference type="SMART" id="SM00248">
    <property type="entry name" value="ANK"/>
    <property type="match status" value="2"/>
</dbReference>
<dbReference type="SMART" id="SM01076">
    <property type="entry name" value="CG-1"/>
    <property type="match status" value="1"/>
</dbReference>
<evidence type="ECO:0000256" key="15">
    <source>
        <dbReference type="SAM" id="MobiDB-lite"/>
    </source>
</evidence>
<evidence type="ECO:0000256" key="7">
    <source>
        <dbReference type="ARBA" id="ARBA00023015"/>
    </source>
</evidence>
<comment type="similarity">
    <text evidence="3">Belongs to the CAMTA family.</text>
</comment>
<keyword evidence="9 14" id="KW-0040">ANK repeat</keyword>
<gene>
    <name evidence="17" type="ORF">DM860_007083</name>
</gene>
<dbReference type="GO" id="GO:0006357">
    <property type="term" value="P:regulation of transcription by RNA polymerase II"/>
    <property type="evidence" value="ECO:0007669"/>
    <property type="project" value="TreeGrafter"/>
</dbReference>
<dbReference type="InterPro" id="IPR036770">
    <property type="entry name" value="Ankyrin_rpt-contain_sf"/>
</dbReference>
<dbReference type="InterPro" id="IPR014756">
    <property type="entry name" value="Ig_E-set"/>
</dbReference>
<dbReference type="Gene3D" id="2.60.40.10">
    <property type="entry name" value="Immunoglobulins"/>
    <property type="match status" value="1"/>
</dbReference>
<evidence type="ECO:0000256" key="1">
    <source>
        <dbReference type="ARBA" id="ARBA00004123"/>
    </source>
</evidence>
<dbReference type="Pfam" id="PF01833">
    <property type="entry name" value="TIG"/>
    <property type="match status" value="1"/>
</dbReference>
<keyword evidence="18" id="KW-1185">Reference proteome</keyword>
<dbReference type="Gene3D" id="1.25.40.20">
    <property type="entry name" value="Ankyrin repeat-containing domain"/>
    <property type="match status" value="1"/>
</dbReference>
<dbReference type="InterPro" id="IPR013783">
    <property type="entry name" value="Ig-like_fold"/>
</dbReference>
<keyword evidence="5" id="KW-0106">Calcium</keyword>
<dbReference type="EMBL" id="NQVE01000027">
    <property type="protein sequence ID" value="RAL53411.1"/>
    <property type="molecule type" value="Genomic_DNA"/>
</dbReference>
<dbReference type="PROSITE" id="PS50088">
    <property type="entry name" value="ANK_REPEAT"/>
    <property type="match status" value="1"/>
</dbReference>
<evidence type="ECO:0000256" key="13">
    <source>
        <dbReference type="ARBA" id="ARBA00023242"/>
    </source>
</evidence>
<name>A0A328EA70_9ASTE</name>
<dbReference type="PROSITE" id="PS51437">
    <property type="entry name" value="CG_1"/>
    <property type="match status" value="1"/>
</dbReference>
<proteinExistence type="inferred from homology"/>
<dbReference type="SMART" id="SM00015">
    <property type="entry name" value="IQ"/>
    <property type="match status" value="3"/>
</dbReference>
<evidence type="ECO:0000313" key="18">
    <source>
        <dbReference type="Proteomes" id="UP000249390"/>
    </source>
</evidence>
<keyword evidence="12" id="KW-0804">Transcription</keyword>
<dbReference type="InterPro" id="IPR002110">
    <property type="entry name" value="Ankyrin_rpt"/>
</dbReference>
<dbReference type="PANTHER" id="PTHR23335">
    <property type="entry name" value="CALMODULIN-BINDING TRANSCRIPTION ACTIVATOR CAMTA"/>
    <property type="match status" value="1"/>
</dbReference>
<reference evidence="17 18" key="1">
    <citation type="submission" date="2018-06" db="EMBL/GenBank/DDBJ databases">
        <title>The Genome of Cuscuta australis (Dodder) Provides Insight into the Evolution of Plant Parasitism.</title>
        <authorList>
            <person name="Liu H."/>
        </authorList>
    </citation>
    <scope>NUCLEOTIDE SEQUENCE [LARGE SCALE GENOMIC DNA]</scope>
    <source>
        <strain evidence="18">cv. Yunnan</strain>
        <tissue evidence="17">Vines</tissue>
    </source>
</reference>
<dbReference type="SUPFAM" id="SSF81296">
    <property type="entry name" value="E set domains"/>
    <property type="match status" value="1"/>
</dbReference>
<accession>A0A328EA70</accession>
<dbReference type="Pfam" id="PF00612">
    <property type="entry name" value="IQ"/>
    <property type="match status" value="2"/>
</dbReference>
<evidence type="ECO:0000256" key="8">
    <source>
        <dbReference type="ARBA" id="ARBA00023016"/>
    </source>
</evidence>
<dbReference type="PROSITE" id="PS50297">
    <property type="entry name" value="ANK_REP_REGION"/>
    <property type="match status" value="1"/>
</dbReference>
<comment type="caution">
    <text evidence="17">The sequence shown here is derived from an EMBL/GenBank/DDBJ whole genome shotgun (WGS) entry which is preliminary data.</text>
</comment>
<evidence type="ECO:0000256" key="11">
    <source>
        <dbReference type="ARBA" id="ARBA00023159"/>
    </source>
</evidence>
<comment type="subcellular location">
    <subcellularLocation>
        <location evidence="1">Nucleus</location>
    </subcellularLocation>
    <subcellularLocation>
        <location evidence="2">Plastid</location>
    </subcellularLocation>
</comment>
<evidence type="ECO:0000256" key="6">
    <source>
        <dbReference type="ARBA" id="ARBA00022860"/>
    </source>
</evidence>
<dbReference type="InterPro" id="IPR027417">
    <property type="entry name" value="P-loop_NTPase"/>
</dbReference>
<keyword evidence="13" id="KW-0539">Nucleus</keyword>
<dbReference type="InterPro" id="IPR000048">
    <property type="entry name" value="IQ_motif_EF-hand-BS"/>
</dbReference>
<dbReference type="SUPFAM" id="SSF52540">
    <property type="entry name" value="P-loop containing nucleoside triphosphate hydrolases"/>
    <property type="match status" value="1"/>
</dbReference>
<feature type="repeat" description="ANK" evidence="14">
    <location>
        <begin position="598"/>
        <end position="630"/>
    </location>
</feature>
<evidence type="ECO:0000313" key="17">
    <source>
        <dbReference type="EMBL" id="RAL53411.1"/>
    </source>
</evidence>
<dbReference type="CDD" id="cd00102">
    <property type="entry name" value="IPT"/>
    <property type="match status" value="1"/>
</dbReference>
<dbReference type="FunFam" id="1.20.5.190:FF:000003">
    <property type="entry name" value="Calmodulin-binding transcription activator 2"/>
    <property type="match status" value="1"/>
</dbReference>
<dbReference type="PROSITE" id="PS50096">
    <property type="entry name" value="IQ"/>
    <property type="match status" value="3"/>
</dbReference>
<sequence length="924" mass="103481">MTEAGFNFNKLIQEAQGRWLKPAEVLFILQNYKNDQIAHEPPQKPGSGSLFLFNKRILRFFRKDGHSWRRKRDGRTVGEAHERLKVGNAEVLNCYYAHGEQNPNFQRRSYWMLDPAYDHIVLVHYRDISKLSLVSSSSSQSPGPYSTQYAGSSVVINESYEPYSCPGSVEISSHATTTSYGICQSSITERTEDVCSSSALEMSLALQKLEEQLSLNDDSLKEIDQIYDIEKSSVENSLNDHSSFSSPDDSNSSVLWQHSGYSSEHNHRISGYGIDSQKGDEMRMLLAREPVETSENIWLNSDVNEAQISSITSPDQIEDFNYPLYFPELNAYKTVPVQYPTLFDQGQTGISLEADMGLTIAQKQKFTIKEISPDWGYTVGATKVVIIGSFLCNPSEREWMCMFGDVEVPVQIIQEGVIRCQAPPHLPGKVNLCITTGNQESCSEVWEFEYRVESTGNISSLPENQCTCKSPEELFLLIRFGQMLISDESKHKLCSTDSGNDFLEKIKVGEEPQSQVIEALLLGGSTSNLTIDWFLQELLKDQLQHWIYSKSEGKTNLSGCILSRKEQGIIHIVAGLGFEWALHPILDAGVGVNFRDISGWTALHWAARFGRERMVAALIASGASAGAVTDPTTQDPFGKTPAYIAANFGHKGLAGYLSEMALTSHLSSLTFEESELSKGSTDLEAEKIIIQDSTENPPTNEDQLSLKHTLAAVRNAAQAAARIQSAFQAHSFRKKHLKEAASFAAGDEYYTLSDDIQSLPAVSSSAFRSTRNYNSAALAIQKKYRGWKGRKDFLTFRHKVVKIQAHVRGYQVRKHYKVCWAVGILEKAVLRWRRRGNGLRGFQPEAESIDETEDEDILKVFRKQKVDATTNEAVSRVMSMVESPQARQQYYRILENYRQAKTELQSTGIKATPHGGISPMESNE</sequence>
<evidence type="ECO:0000256" key="2">
    <source>
        <dbReference type="ARBA" id="ARBA00004474"/>
    </source>
</evidence>
<dbReference type="InterPro" id="IPR005559">
    <property type="entry name" value="CG-1_dom"/>
</dbReference>
<dbReference type="SUPFAM" id="SSF48403">
    <property type="entry name" value="Ankyrin repeat"/>
    <property type="match status" value="1"/>
</dbReference>
<dbReference type="PANTHER" id="PTHR23335:SF1">
    <property type="entry name" value="CALMODULIN-BINDING TRANSCRIPTION ACTIVATOR, ISOFORM F"/>
    <property type="match status" value="1"/>
</dbReference>
<dbReference type="AlphaFoldDB" id="A0A328EA70"/>
<dbReference type="Gene3D" id="1.20.5.190">
    <property type="match status" value="1"/>
</dbReference>
<evidence type="ECO:0000259" key="16">
    <source>
        <dbReference type="PROSITE" id="PS51437"/>
    </source>
</evidence>
<evidence type="ECO:0000256" key="12">
    <source>
        <dbReference type="ARBA" id="ARBA00023163"/>
    </source>
</evidence>
<evidence type="ECO:0000256" key="4">
    <source>
        <dbReference type="ARBA" id="ARBA00022737"/>
    </source>
</evidence>
<keyword evidence="4" id="KW-0677">Repeat</keyword>
<dbReference type="GO" id="GO:0009536">
    <property type="term" value="C:plastid"/>
    <property type="evidence" value="ECO:0007669"/>
    <property type="project" value="UniProtKB-SubCell"/>
</dbReference>
<organism evidence="17 18">
    <name type="scientific">Cuscuta australis</name>
    <dbReference type="NCBI Taxonomy" id="267555"/>
    <lineage>
        <taxon>Eukaryota</taxon>
        <taxon>Viridiplantae</taxon>
        <taxon>Streptophyta</taxon>
        <taxon>Embryophyta</taxon>
        <taxon>Tracheophyta</taxon>
        <taxon>Spermatophyta</taxon>
        <taxon>Magnoliopsida</taxon>
        <taxon>eudicotyledons</taxon>
        <taxon>Gunneridae</taxon>
        <taxon>Pentapetalae</taxon>
        <taxon>asterids</taxon>
        <taxon>lamiids</taxon>
        <taxon>Solanales</taxon>
        <taxon>Convolvulaceae</taxon>
        <taxon>Cuscuteae</taxon>
        <taxon>Cuscuta</taxon>
        <taxon>Cuscuta subgen. Grammica</taxon>
        <taxon>Cuscuta sect. Cleistogrammica</taxon>
    </lineage>
</organism>
<keyword evidence="10" id="KW-0238">DNA-binding</keyword>
<dbReference type="GO" id="GO:0003712">
    <property type="term" value="F:transcription coregulator activity"/>
    <property type="evidence" value="ECO:0007669"/>
    <property type="project" value="TreeGrafter"/>
</dbReference>
<dbReference type="GO" id="GO:0005516">
    <property type="term" value="F:calmodulin binding"/>
    <property type="evidence" value="ECO:0007669"/>
    <property type="project" value="UniProtKB-KW"/>
</dbReference>
<dbReference type="Pfam" id="PF12796">
    <property type="entry name" value="Ank_2"/>
    <property type="match status" value="1"/>
</dbReference>
<evidence type="ECO:0000256" key="5">
    <source>
        <dbReference type="ARBA" id="ARBA00022837"/>
    </source>
</evidence>
<evidence type="ECO:0000256" key="9">
    <source>
        <dbReference type="ARBA" id="ARBA00023043"/>
    </source>
</evidence>
<evidence type="ECO:0000256" key="3">
    <source>
        <dbReference type="ARBA" id="ARBA00008267"/>
    </source>
</evidence>
<dbReference type="Proteomes" id="UP000249390">
    <property type="component" value="Unassembled WGS sequence"/>
</dbReference>
<keyword evidence="8" id="KW-0346">Stress response</keyword>
<feature type="region of interest" description="Disordered" evidence="15">
    <location>
        <begin position="904"/>
        <end position="924"/>
    </location>
</feature>